<evidence type="ECO:0000256" key="4">
    <source>
        <dbReference type="ARBA" id="ARBA00022723"/>
    </source>
</evidence>
<keyword evidence="12" id="KW-1185">Reference proteome</keyword>
<evidence type="ECO:0000313" key="12">
    <source>
        <dbReference type="Proteomes" id="UP000694404"/>
    </source>
</evidence>
<dbReference type="AlphaFoldDB" id="A0A8C0GP28"/>
<dbReference type="SUPFAM" id="SSF56059">
    <property type="entry name" value="Glutathione synthetase ATP-binding domain-like"/>
    <property type="match status" value="1"/>
</dbReference>
<organism evidence="11 12">
    <name type="scientific">Chelonoidis abingdonii</name>
    <name type="common">Abingdon island giant tortoise</name>
    <name type="synonym">Testudo abingdonii</name>
    <dbReference type="NCBI Taxonomy" id="106734"/>
    <lineage>
        <taxon>Eukaryota</taxon>
        <taxon>Metazoa</taxon>
        <taxon>Chordata</taxon>
        <taxon>Craniata</taxon>
        <taxon>Vertebrata</taxon>
        <taxon>Euteleostomi</taxon>
        <taxon>Archelosauria</taxon>
        <taxon>Testudinata</taxon>
        <taxon>Testudines</taxon>
        <taxon>Cryptodira</taxon>
        <taxon>Durocryptodira</taxon>
        <taxon>Testudinoidea</taxon>
        <taxon>Testudinidae</taxon>
        <taxon>Chelonoidis</taxon>
    </lineage>
</organism>
<comment type="similarity">
    <text evidence="2">Belongs to the ITPK1 family.</text>
</comment>
<dbReference type="Gene3D" id="3.40.50.11370">
    <property type="match status" value="1"/>
</dbReference>
<feature type="domain" description="Inositol 1,3,4-trisphosphate 5/6-kinase ATP-grasp" evidence="9">
    <location>
        <begin position="126"/>
        <end position="272"/>
    </location>
</feature>
<dbReference type="GO" id="GO:0052726">
    <property type="term" value="F:inositol-1,3,4-trisphosphate 5-kinase activity"/>
    <property type="evidence" value="ECO:0007669"/>
    <property type="project" value="InterPro"/>
</dbReference>
<dbReference type="GO" id="GO:0032957">
    <property type="term" value="P:inositol trisphosphate metabolic process"/>
    <property type="evidence" value="ECO:0007669"/>
    <property type="project" value="InterPro"/>
</dbReference>
<evidence type="ECO:0008006" key="13">
    <source>
        <dbReference type="Google" id="ProtNLM"/>
    </source>
</evidence>
<dbReference type="InterPro" id="IPR008656">
    <property type="entry name" value="Inositol_tetrakis-P_1-kinase"/>
</dbReference>
<dbReference type="GO" id="GO:0005737">
    <property type="term" value="C:cytoplasm"/>
    <property type="evidence" value="ECO:0007669"/>
    <property type="project" value="TreeGrafter"/>
</dbReference>
<evidence type="ECO:0000259" key="10">
    <source>
        <dbReference type="Pfam" id="PF17927"/>
    </source>
</evidence>
<evidence type="ECO:0000256" key="6">
    <source>
        <dbReference type="ARBA" id="ARBA00022777"/>
    </source>
</evidence>
<evidence type="ECO:0000256" key="5">
    <source>
        <dbReference type="ARBA" id="ARBA00022741"/>
    </source>
</evidence>
<dbReference type="Proteomes" id="UP000694404">
    <property type="component" value="Unplaced"/>
</dbReference>
<evidence type="ECO:0000256" key="3">
    <source>
        <dbReference type="ARBA" id="ARBA00022679"/>
    </source>
</evidence>
<name>A0A8C0GP28_CHEAB</name>
<dbReference type="Pfam" id="PF05770">
    <property type="entry name" value="Ins134_P3_kin"/>
    <property type="match status" value="1"/>
</dbReference>
<evidence type="ECO:0000256" key="8">
    <source>
        <dbReference type="ARBA" id="ARBA00022842"/>
    </source>
</evidence>
<keyword evidence="4" id="KW-0479">Metal-binding</keyword>
<dbReference type="InterPro" id="IPR040464">
    <property type="entry name" value="InsP(3)kin_ATP-grasp"/>
</dbReference>
<dbReference type="PANTHER" id="PTHR14217">
    <property type="entry name" value="INOSITOL-TETRAKISPHOSPHATE 1-KINASE"/>
    <property type="match status" value="1"/>
</dbReference>
<keyword evidence="3" id="KW-0808">Transferase</keyword>
<dbReference type="PANTHER" id="PTHR14217:SF42">
    <property type="entry name" value="INOSITOL-TETRAKISPHOSPHATE 1-KINASE"/>
    <property type="match status" value="1"/>
</dbReference>
<reference evidence="11" key="1">
    <citation type="submission" date="2025-08" db="UniProtKB">
        <authorList>
            <consortium name="Ensembl"/>
        </authorList>
    </citation>
    <scope>IDENTIFICATION</scope>
</reference>
<dbReference type="Gene3D" id="3.30.1490.220">
    <property type="match status" value="1"/>
</dbReference>
<feature type="domain" description="Inositol-tetrakisphosphate 1-kinase N-terminal" evidence="10">
    <location>
        <begin position="9"/>
        <end position="90"/>
    </location>
</feature>
<keyword evidence="7" id="KW-0067">ATP-binding</keyword>
<accession>A0A8C0GP28</accession>
<evidence type="ECO:0000256" key="7">
    <source>
        <dbReference type="ARBA" id="ARBA00022840"/>
    </source>
</evidence>
<keyword evidence="8" id="KW-0460">Magnesium</keyword>
<dbReference type="Pfam" id="PF17927">
    <property type="entry name" value="Ins134_P3_kin_N"/>
    <property type="match status" value="1"/>
</dbReference>
<sequence length="350" mass="38926">MPSWRKGKRIGYCLNDKKKKKLNFQECLVLGIDLAKPLREQGPFDVIIHKLSDLILESGYDSQSHQLIRDFQTYVETYSSIILLDPFPAVRPLLDRFESYRLLRDLQDQGVRVWGLLVKPGWPVSICKTRVAHGPSSHEMALIFNEEGLEEVSAPCLLQSFINHDAVLFKVFVVGSSHFVVRRPSLKNFPRGESARKSIFFNSCSVSKPESCSRLTELDEATLEPTPPSDNVVCRAVRGLRSALGLSLFGVDLIVEKQTGRCAVIDVNAFPGESLGEEAGLSRGRFPLTVSAGPYALLIAPPCLYGPAQITGPYKCSTEPPCLGQIRSVVHTVQYCTSLPVWIRSDHRSL</sequence>
<proteinExistence type="inferred from homology"/>
<dbReference type="GO" id="GO:0005524">
    <property type="term" value="F:ATP binding"/>
    <property type="evidence" value="ECO:0007669"/>
    <property type="project" value="UniProtKB-KW"/>
</dbReference>
<comment type="cofactor">
    <cofactor evidence="1">
        <name>Mg(2+)</name>
        <dbReference type="ChEBI" id="CHEBI:18420"/>
    </cofactor>
</comment>
<dbReference type="GO" id="GO:0000287">
    <property type="term" value="F:magnesium ion binding"/>
    <property type="evidence" value="ECO:0007669"/>
    <property type="project" value="InterPro"/>
</dbReference>
<protein>
    <recommendedName>
        <fullName evidence="13">Inositol-tetrakisphosphate 1-kinase</fullName>
    </recommendedName>
</protein>
<dbReference type="GO" id="GO:0047325">
    <property type="term" value="F:inositol-3,4,5,6-tetrakisphosphate 1-kinase activity"/>
    <property type="evidence" value="ECO:0007669"/>
    <property type="project" value="InterPro"/>
</dbReference>
<evidence type="ECO:0000256" key="2">
    <source>
        <dbReference type="ARBA" id="ARBA00009601"/>
    </source>
</evidence>
<evidence type="ECO:0000313" key="11">
    <source>
        <dbReference type="Ensembl" id="ENSCABP00000010940.1"/>
    </source>
</evidence>
<dbReference type="OMA" id="ESCSHLT"/>
<evidence type="ECO:0000256" key="1">
    <source>
        <dbReference type="ARBA" id="ARBA00001946"/>
    </source>
</evidence>
<dbReference type="InterPro" id="IPR041429">
    <property type="entry name" value="ITPK1_N"/>
</dbReference>
<keyword evidence="5" id="KW-0547">Nucleotide-binding</keyword>
<dbReference type="GeneTree" id="ENSGT00390000001278"/>
<reference evidence="11" key="2">
    <citation type="submission" date="2025-09" db="UniProtKB">
        <authorList>
            <consortium name="Ensembl"/>
        </authorList>
    </citation>
    <scope>IDENTIFICATION</scope>
</reference>
<dbReference type="Ensembl" id="ENSCABT00000011974.1">
    <property type="protein sequence ID" value="ENSCABP00000010940.1"/>
    <property type="gene ID" value="ENSCABG00000008197.1"/>
</dbReference>
<evidence type="ECO:0000259" key="9">
    <source>
        <dbReference type="Pfam" id="PF05770"/>
    </source>
</evidence>
<keyword evidence="6" id="KW-0418">Kinase</keyword>
<dbReference type="GO" id="GO:0052725">
    <property type="term" value="F:inositol-1,3,4-trisphosphate 6-kinase activity"/>
    <property type="evidence" value="ECO:0007669"/>
    <property type="project" value="InterPro"/>
</dbReference>